<gene>
    <name evidence="2" type="ORF">RCL2_002971900</name>
</gene>
<comment type="caution">
    <text evidence="2">The sequence shown here is derived from an EMBL/GenBank/DDBJ whole genome shotgun (WGS) entry which is preliminary data.</text>
</comment>
<accession>A0A8H3M9T2</accession>
<organism evidence="2 3">
    <name type="scientific">Rhizophagus clarus</name>
    <dbReference type="NCBI Taxonomy" id="94130"/>
    <lineage>
        <taxon>Eukaryota</taxon>
        <taxon>Fungi</taxon>
        <taxon>Fungi incertae sedis</taxon>
        <taxon>Mucoromycota</taxon>
        <taxon>Glomeromycotina</taxon>
        <taxon>Glomeromycetes</taxon>
        <taxon>Glomerales</taxon>
        <taxon>Glomeraceae</taxon>
        <taxon>Rhizophagus</taxon>
    </lineage>
</organism>
<evidence type="ECO:0008006" key="4">
    <source>
        <dbReference type="Google" id="ProtNLM"/>
    </source>
</evidence>
<dbReference type="AlphaFoldDB" id="A0A8H3M9T2"/>
<evidence type="ECO:0000313" key="3">
    <source>
        <dbReference type="Proteomes" id="UP000615446"/>
    </source>
</evidence>
<feature type="signal peptide" evidence="1">
    <location>
        <begin position="1"/>
        <end position="24"/>
    </location>
</feature>
<dbReference type="Proteomes" id="UP000615446">
    <property type="component" value="Unassembled WGS sequence"/>
</dbReference>
<reference evidence="2" key="1">
    <citation type="submission" date="2019-10" db="EMBL/GenBank/DDBJ databases">
        <title>Conservation and host-specific expression of non-tandemly repeated heterogenous ribosome RNA gene in arbuscular mycorrhizal fungi.</title>
        <authorList>
            <person name="Maeda T."/>
            <person name="Kobayashi Y."/>
            <person name="Nakagawa T."/>
            <person name="Ezawa T."/>
            <person name="Yamaguchi K."/>
            <person name="Bino T."/>
            <person name="Nishimoto Y."/>
            <person name="Shigenobu S."/>
            <person name="Kawaguchi M."/>
        </authorList>
    </citation>
    <scope>NUCLEOTIDE SEQUENCE</scope>
    <source>
        <strain evidence="2">HR1</strain>
    </source>
</reference>
<protein>
    <recommendedName>
        <fullName evidence="4">Transmembrane protein</fullName>
    </recommendedName>
</protein>
<feature type="chain" id="PRO_5034725435" description="Transmembrane protein" evidence="1">
    <location>
        <begin position="25"/>
        <end position="675"/>
    </location>
</feature>
<evidence type="ECO:0000313" key="2">
    <source>
        <dbReference type="EMBL" id="GET03378.1"/>
    </source>
</evidence>
<dbReference type="EMBL" id="BLAL01000321">
    <property type="protein sequence ID" value="GET03378.1"/>
    <property type="molecule type" value="Genomic_DNA"/>
</dbReference>
<sequence>MAVFNKTLQFLIITFTLLLIITFAQEPIKYNEGLYNLRFEGSDTYKDGTIILLFTQGNNQIKFSDTKIHLRIIFVNRTILPVEIDYSSLPDFIPQCNSVNPLLCATTLTPKALVERYVLIESSRNGISYKQMIVSWDGIIHDVYNLQNQYQVASDLDSKQDFFITELYNATTLIWRKFIIQNSNSILKEENGTFNIFKDNTLIYSKITFSLVEEGYATIIFTRTTGSNNITIHEIYAIYFRGDNSIKQHLLYSSISGNTLNLAGDCKNSFDGSGYTFFFTDLDGSKPDIINSQNYNYFRIHFLSNGAISFIDTNYFDIRNANFLDYSATEIIPLFYDGYLGFNRLNPDNKLIIIYDDNINIKQTLNSTYNFNKNGLNSFIMQKQSLLWFFNYDNIQTWNISYYPLNSIDVADPRYIYQNPAVSGTYPKINEYIQISSTNRESFYFIINYNKPIVLSSKNIIIYQYLNDDNVILRQKIPGQSGLCQLINDTTISVKIFASTLHQLNVKYGIKVENNFIKTQFNDEPLLGISEKIWTFNTSLETPEKSTDQITITVRLNFDNKTIKKYNKINSKDNPLLQQLKDELVQVIPIDPKRLMIEKTLTTQNENSISILIFITIMLPYMNDGIERSTNSVFQDLNELIQQKKYNLLSSGNITKFLDENYGAQIICKHFYIIF</sequence>
<keyword evidence="1" id="KW-0732">Signal</keyword>
<proteinExistence type="predicted"/>
<dbReference type="OrthoDB" id="2341261at2759"/>
<evidence type="ECO:0000256" key="1">
    <source>
        <dbReference type="SAM" id="SignalP"/>
    </source>
</evidence>
<name>A0A8H3M9T2_9GLOM</name>